<dbReference type="Proteomes" id="UP000218542">
    <property type="component" value="Unassembled WGS sequence"/>
</dbReference>
<evidence type="ECO:0000313" key="1">
    <source>
        <dbReference type="EMBL" id="GAX60960.1"/>
    </source>
</evidence>
<evidence type="ECO:0000313" key="2">
    <source>
        <dbReference type="Proteomes" id="UP000218542"/>
    </source>
</evidence>
<gene>
    <name evidence="1" type="ORF">SCALIN_C16_0034</name>
</gene>
<protein>
    <submittedName>
        <fullName evidence="1">Uncharacterized protein</fullName>
    </submittedName>
</protein>
<dbReference type="AlphaFoldDB" id="A0A286TYK7"/>
<name>A0A286TYK7_9BACT</name>
<dbReference type="OrthoDB" id="8481847at2"/>
<reference evidence="2" key="1">
    <citation type="journal article" date="2017" name="Environ. Microbiol. Rep.">
        <title>Genetic Diversity of Marine Anaerobic Ammonium-Oxidizing Bacteria as Revealed by Genomic and Proteomic Analyses of 'Candidatus Scalindua japonica'.</title>
        <authorList>
            <person name="Oshiki M."/>
            <person name="Mizuto K."/>
            <person name="Kimura Z."/>
            <person name="Kindaichi T."/>
            <person name="Satoh H."/>
            <person name="Okabe S."/>
        </authorList>
    </citation>
    <scope>NUCLEOTIDE SEQUENCE [LARGE SCALE GENOMIC DNA]</scope>
    <source>
        <strain evidence="2">husup-a2</strain>
    </source>
</reference>
<sequence length="202" mass="23070">MVTHTFVDIDIDEARCLADFTGIECDIRSAIKFSKLLIKCFESSGCDIDLIDAISTSILVRYSRAFMTGVRTRINIEEICLDQNELKKHKWLLDTRSKHIAHSINAFEENRVVGYYVLEKPEEKGITSISVQHGSVISLSSHDAKSVINISTKILEFVTKKIDKEKSRILSIVRQSDIKKFLQHGKQSAFNPNMNKPDKRRK</sequence>
<accession>A0A286TYK7</accession>
<organism evidence="1 2">
    <name type="scientific">Candidatus Scalindua japonica</name>
    <dbReference type="NCBI Taxonomy" id="1284222"/>
    <lineage>
        <taxon>Bacteria</taxon>
        <taxon>Pseudomonadati</taxon>
        <taxon>Planctomycetota</taxon>
        <taxon>Candidatus Brocadiia</taxon>
        <taxon>Candidatus Brocadiales</taxon>
        <taxon>Candidatus Scalinduaceae</taxon>
        <taxon>Candidatus Scalindua</taxon>
    </lineage>
</organism>
<dbReference type="RefSeq" id="WP_096894354.1">
    <property type="nucleotide sequence ID" value="NZ_BAOS01000016.1"/>
</dbReference>
<proteinExistence type="predicted"/>
<keyword evidence="2" id="KW-1185">Reference proteome</keyword>
<dbReference type="EMBL" id="BAOS01000016">
    <property type="protein sequence ID" value="GAX60960.1"/>
    <property type="molecule type" value="Genomic_DNA"/>
</dbReference>
<comment type="caution">
    <text evidence="1">The sequence shown here is derived from an EMBL/GenBank/DDBJ whole genome shotgun (WGS) entry which is preliminary data.</text>
</comment>